<dbReference type="Proteomes" id="UP001055172">
    <property type="component" value="Unassembled WGS sequence"/>
</dbReference>
<sequence length="252" mass="24181">MKATTVAAALAQGAAAVAAPNGPGNGNWGPGNGNGVGFGGFGYGGGWGGFGPGGFGNGVAQCASSCFSSHFASATPTPQAFCTDAPQLNDCVRSACTTDSAALASYTSVSSSVCNAFTDCSSTSTFTYSGGWWGGASKTDAAVTITGCPVDGWWGPGGAWGGMGPGWAYKTETVTLTRTFNGVATTGPATVAQAVSGSSTLLTTFTGAFAAQETGGSSGSGSQNAAAGGDSNRAVKVAGAALGAVVAVVGLM</sequence>
<accession>A0AA37LSL1</accession>
<proteinExistence type="predicted"/>
<keyword evidence="1" id="KW-0732">Signal</keyword>
<comment type="caution">
    <text evidence="2">The sequence shown here is derived from an EMBL/GenBank/DDBJ whole genome shotgun (WGS) entry which is preliminary data.</text>
</comment>
<reference evidence="2 3" key="1">
    <citation type="submission" date="2021-07" db="EMBL/GenBank/DDBJ databases">
        <title>Genome data of Colletotrichum spaethianum.</title>
        <authorList>
            <person name="Utami Y.D."/>
            <person name="Hiruma K."/>
        </authorList>
    </citation>
    <scope>NUCLEOTIDE SEQUENCE [LARGE SCALE GENOMIC DNA]</scope>
    <source>
        <strain evidence="2 3">MAFF 242679</strain>
    </source>
</reference>
<protein>
    <recommendedName>
        <fullName evidence="4">Extracellular membrane protein CFEM domain-containing protein</fullName>
    </recommendedName>
</protein>
<organism evidence="2 3">
    <name type="scientific">Colletotrichum liriopes</name>
    <dbReference type="NCBI Taxonomy" id="708192"/>
    <lineage>
        <taxon>Eukaryota</taxon>
        <taxon>Fungi</taxon>
        <taxon>Dikarya</taxon>
        <taxon>Ascomycota</taxon>
        <taxon>Pezizomycotina</taxon>
        <taxon>Sordariomycetes</taxon>
        <taxon>Hypocreomycetidae</taxon>
        <taxon>Glomerellales</taxon>
        <taxon>Glomerellaceae</taxon>
        <taxon>Colletotrichum</taxon>
        <taxon>Colletotrichum spaethianum species complex</taxon>
    </lineage>
</organism>
<keyword evidence="3" id="KW-1185">Reference proteome</keyword>
<feature type="chain" id="PRO_5041404906" description="Extracellular membrane protein CFEM domain-containing protein" evidence="1">
    <location>
        <begin position="19"/>
        <end position="252"/>
    </location>
</feature>
<dbReference type="AlphaFoldDB" id="A0AA37LSL1"/>
<evidence type="ECO:0000256" key="1">
    <source>
        <dbReference type="SAM" id="SignalP"/>
    </source>
</evidence>
<evidence type="ECO:0008006" key="4">
    <source>
        <dbReference type="Google" id="ProtNLM"/>
    </source>
</evidence>
<name>A0AA37LSL1_9PEZI</name>
<evidence type="ECO:0000313" key="2">
    <source>
        <dbReference type="EMBL" id="GJC82872.1"/>
    </source>
</evidence>
<feature type="signal peptide" evidence="1">
    <location>
        <begin position="1"/>
        <end position="18"/>
    </location>
</feature>
<evidence type="ECO:0000313" key="3">
    <source>
        <dbReference type="Proteomes" id="UP001055172"/>
    </source>
</evidence>
<gene>
    <name evidence="2" type="ORF">ColLi_05710</name>
</gene>
<dbReference type="EMBL" id="BPPX01000010">
    <property type="protein sequence ID" value="GJC82872.1"/>
    <property type="molecule type" value="Genomic_DNA"/>
</dbReference>